<feature type="compositionally biased region" description="Basic and acidic residues" evidence="1">
    <location>
        <begin position="119"/>
        <end position="132"/>
    </location>
</feature>
<reference evidence="2 3" key="2">
    <citation type="submission" date="2020-03" db="EMBL/GenBank/DDBJ databases">
        <authorList>
            <person name="Ichikawa N."/>
            <person name="Kimura A."/>
            <person name="Kitahashi Y."/>
            <person name="Uohara A."/>
        </authorList>
    </citation>
    <scope>NUCLEOTIDE SEQUENCE [LARGE SCALE GENOMIC DNA]</scope>
    <source>
        <strain evidence="2 3">NBRC 108639</strain>
    </source>
</reference>
<accession>A0A6V8KMU1</accession>
<evidence type="ECO:0000313" key="2">
    <source>
        <dbReference type="EMBL" id="GFJ83549.1"/>
    </source>
</evidence>
<evidence type="ECO:0000313" key="3">
    <source>
        <dbReference type="Proteomes" id="UP000482800"/>
    </source>
</evidence>
<sequence length="132" mass="13801">MSVGGRWRWSQGGYLTGCLVGLVIISVGCAGETRDSSDRGQAPPSPFLARNAFDFANGDVAARVANVARVNADVTGTIAHEVRTFGRANRATSGDSLDSCRAGPDRSACLRAAHSAGAARDRGEGRCRRPQP</sequence>
<organism evidence="2 3">
    <name type="scientific">Phytohabitans houttuyneae</name>
    <dbReference type="NCBI Taxonomy" id="1076126"/>
    <lineage>
        <taxon>Bacteria</taxon>
        <taxon>Bacillati</taxon>
        <taxon>Actinomycetota</taxon>
        <taxon>Actinomycetes</taxon>
        <taxon>Micromonosporales</taxon>
        <taxon>Micromonosporaceae</taxon>
    </lineage>
</organism>
<dbReference type="EMBL" id="BLPF01000003">
    <property type="protein sequence ID" value="GFJ83549.1"/>
    <property type="molecule type" value="Genomic_DNA"/>
</dbReference>
<dbReference type="Proteomes" id="UP000482800">
    <property type="component" value="Unassembled WGS sequence"/>
</dbReference>
<gene>
    <name evidence="2" type="ORF">Phou_077290</name>
</gene>
<protein>
    <submittedName>
        <fullName evidence="2">Uncharacterized protein</fullName>
    </submittedName>
</protein>
<reference evidence="2 3" key="1">
    <citation type="submission" date="2020-03" db="EMBL/GenBank/DDBJ databases">
        <title>Whole genome shotgun sequence of Phytohabitans houttuyneae NBRC 108639.</title>
        <authorList>
            <person name="Komaki H."/>
            <person name="Tamura T."/>
        </authorList>
    </citation>
    <scope>NUCLEOTIDE SEQUENCE [LARGE SCALE GENOMIC DNA]</scope>
    <source>
        <strain evidence="2 3">NBRC 108639</strain>
    </source>
</reference>
<dbReference type="AlphaFoldDB" id="A0A6V8KMU1"/>
<name>A0A6V8KMU1_9ACTN</name>
<evidence type="ECO:0000256" key="1">
    <source>
        <dbReference type="SAM" id="MobiDB-lite"/>
    </source>
</evidence>
<comment type="caution">
    <text evidence="2">The sequence shown here is derived from an EMBL/GenBank/DDBJ whole genome shotgun (WGS) entry which is preliminary data.</text>
</comment>
<feature type="region of interest" description="Disordered" evidence="1">
    <location>
        <begin position="113"/>
        <end position="132"/>
    </location>
</feature>
<dbReference type="PROSITE" id="PS51257">
    <property type="entry name" value="PROKAR_LIPOPROTEIN"/>
    <property type="match status" value="1"/>
</dbReference>
<keyword evidence="3" id="KW-1185">Reference proteome</keyword>
<proteinExistence type="predicted"/>